<dbReference type="BioCyc" id="CCAL311458:G131R-1016-MONOMER"/>
<dbReference type="PANTHER" id="PTHR37169">
    <property type="entry name" value="CRISPR SYSTEM ENDORIBONUCLEASE CSX1-RELATED"/>
    <property type="match status" value="1"/>
</dbReference>
<accession>E6N702</accession>
<dbReference type="EMBL" id="BA000048">
    <property type="protein sequence ID" value="BAJ50861.1"/>
    <property type="molecule type" value="Genomic_DNA"/>
</dbReference>
<evidence type="ECO:0000259" key="1">
    <source>
        <dbReference type="Pfam" id="PF22230"/>
    </source>
</evidence>
<dbReference type="Pfam" id="PF22230">
    <property type="entry name" value="Csx1_CARF"/>
    <property type="match status" value="1"/>
</dbReference>
<name>E6N702_CALS0</name>
<dbReference type="AlphaFoldDB" id="E6N702"/>
<organism evidence="2 4">
    <name type="scientific">Caldiarchaeum subterraneum</name>
    <dbReference type="NCBI Taxonomy" id="311458"/>
    <lineage>
        <taxon>Archaea</taxon>
        <taxon>Nitrososphaerota</taxon>
        <taxon>Candidatus Caldarchaeales</taxon>
        <taxon>Candidatus Caldarchaeaceae</taxon>
        <taxon>Candidatus Caldarchaeum</taxon>
    </lineage>
</organism>
<protein>
    <recommendedName>
        <fullName evidence="1">CRISPR system endoribonuclease Csx1 CARF domain-containing protein</fullName>
    </recommendedName>
</protein>
<reference evidence="2 4" key="2">
    <citation type="journal article" date="2011" name="Nucleic Acids Res.">
        <title>Insights into the evolution of Archaea and eukaryotic protein modifier systems revealed by the genome of a novel archaeal group.</title>
        <authorList>
            <person name="Nunoura T."/>
            <person name="Takaki Y."/>
            <person name="Kakuta J."/>
            <person name="Nishi S."/>
            <person name="Sugahara J."/>
            <person name="Kazama H."/>
            <person name="Chee G."/>
            <person name="Hattori M."/>
            <person name="Kanai A."/>
            <person name="Atomi H."/>
            <person name="Takai K."/>
            <person name="Takami H."/>
        </authorList>
    </citation>
    <scope>NUCLEOTIDE SEQUENCE [LARGE SCALE GENOMIC DNA]</scope>
</reference>
<sequence>MVGSSGMVVIDKEALQLIIAPIGDPSTWRLASYWINGDSCFTCCSAIALLFHYARSCKRIHLQLYALDSLGCSSLMGVWSQGQQLLTRESFRKRVESLFREEVVKAAKRMNVKTAAQDDGSLILDDRCVVTVAVEICQASGEYAVNRTGAPWSTVTFSGHPTSIFTKIIANVSTLSDTANIILDLTHGVNYMQSMSIYAVEALKNLLPASVQVFNASPYPATVYQTQRCFASNERTVKLRTIENLPSLKMFNISDLPQLWKLTAGLAGMMLTSEDVGIIRESVEAVSRVIRLSGFIENIRHTALAIYYMAEGAITVAYFNALKAIQSPSIMPAEFVSTLEMLERRHRLTIQGGLAAVKYDVEVDWRFAVPLIMWRILGLLRRCVKEVPQVDDRTTVRMDDLAYFLSSFSSRNPLYKAVENSLRYEKKGILSKAREVNRRDFSMSKPSDMRLLFNTDTPLSRLSRVDMRRHLQAHIGITCEPVLHVRVVENDVLLTLRPGMLGEDPFRVWSSSRTR</sequence>
<feature type="domain" description="CRISPR system endoribonuclease Csx1 CARF" evidence="1">
    <location>
        <begin position="17"/>
        <end position="207"/>
    </location>
</feature>
<reference evidence="2 4" key="1">
    <citation type="journal article" date="2005" name="Environ. Microbiol.">
        <title>Genetic and functional properties of uncultivated thermophilic crenarchaeotes from a subsurface gold mine as revealed by analysis of genome fragments.</title>
        <authorList>
            <person name="Nunoura T."/>
            <person name="Hirayama H."/>
            <person name="Takami H."/>
            <person name="Oida H."/>
            <person name="Nishi S."/>
            <person name="Shimamura S."/>
            <person name="Suzuki Y."/>
            <person name="Inagaki F."/>
            <person name="Takai K."/>
            <person name="Nealson K.H."/>
            <person name="Horikoshi K."/>
        </authorList>
    </citation>
    <scope>NUCLEOTIDE SEQUENCE [LARGE SCALE GENOMIC DNA]</scope>
</reference>
<dbReference type="InterPro" id="IPR053857">
    <property type="entry name" value="Csx1_CARF"/>
</dbReference>
<gene>
    <name evidence="3" type="ORF">CSUB_C1008</name>
    <name evidence="2" type="ORF">HGMM_F34A01C26</name>
</gene>
<dbReference type="PANTHER" id="PTHR37169:SF1">
    <property type="entry name" value="CRISPR SYSTEM ENDORIBONUCLEASE CSX1"/>
    <property type="match status" value="1"/>
</dbReference>
<dbReference type="EMBL" id="AP011853">
    <property type="protein sequence ID" value="BAJ48071.1"/>
    <property type="molecule type" value="Genomic_DNA"/>
</dbReference>
<dbReference type="Proteomes" id="UP000008120">
    <property type="component" value="Chromosome"/>
</dbReference>
<evidence type="ECO:0000313" key="2">
    <source>
        <dbReference type="EMBL" id="BAJ48071.1"/>
    </source>
</evidence>
<dbReference type="InterPro" id="IPR052875">
    <property type="entry name" value="CRISPR_assoc_ribonuclease"/>
</dbReference>
<proteinExistence type="predicted"/>
<evidence type="ECO:0000313" key="3">
    <source>
        <dbReference type="EMBL" id="BAJ50861.1"/>
    </source>
</evidence>
<evidence type="ECO:0000313" key="4">
    <source>
        <dbReference type="Proteomes" id="UP000008120"/>
    </source>
</evidence>
<dbReference type="Gene3D" id="3.40.50.10640">
    <property type="entry name" value="SSO1389-like"/>
    <property type="match status" value="1"/>
</dbReference>
<dbReference type="KEGG" id="csu:CSUB_C1008"/>
<dbReference type="STRING" id="311458.CSUB_C1008"/>
<dbReference type="SUPFAM" id="SSF160980">
    <property type="entry name" value="SSO1389-like"/>
    <property type="match status" value="1"/>
</dbReference>